<keyword evidence="1" id="KW-1133">Transmembrane helix</keyword>
<protein>
    <submittedName>
        <fullName evidence="2">Uncharacterized protein</fullName>
    </submittedName>
</protein>
<keyword evidence="1" id="KW-0472">Membrane</keyword>
<gene>
    <name evidence="2" type="ORF">SDC9_175498</name>
</gene>
<dbReference type="EMBL" id="VSSQ01078187">
    <property type="protein sequence ID" value="MPN28059.1"/>
    <property type="molecule type" value="Genomic_DNA"/>
</dbReference>
<reference evidence="2" key="1">
    <citation type="submission" date="2019-08" db="EMBL/GenBank/DDBJ databases">
        <authorList>
            <person name="Kucharzyk K."/>
            <person name="Murdoch R.W."/>
            <person name="Higgins S."/>
            <person name="Loffler F."/>
        </authorList>
    </citation>
    <scope>NUCLEOTIDE SEQUENCE</scope>
</reference>
<sequence>MRLSQITLLTNVVIKRIALKKVCSIAAPTLFVIFNNAVNQNSAKVIKRRSKPLNPLAEVIDVFFKLVNLGSGLLNLETLDLNLPIKNTNGRFQSACLTLGFLNIIFPTGSFLSETACVLCFIVLFTFALVGSCAILRRQKMAREAKQK</sequence>
<keyword evidence="1" id="KW-0812">Transmembrane</keyword>
<evidence type="ECO:0000313" key="2">
    <source>
        <dbReference type="EMBL" id="MPN28059.1"/>
    </source>
</evidence>
<feature type="transmembrane region" description="Helical" evidence="1">
    <location>
        <begin position="116"/>
        <end position="136"/>
    </location>
</feature>
<evidence type="ECO:0000256" key="1">
    <source>
        <dbReference type="SAM" id="Phobius"/>
    </source>
</evidence>
<name>A0A645GQ81_9ZZZZ</name>
<accession>A0A645GQ81</accession>
<dbReference type="AlphaFoldDB" id="A0A645GQ81"/>
<comment type="caution">
    <text evidence="2">The sequence shown here is derived from an EMBL/GenBank/DDBJ whole genome shotgun (WGS) entry which is preliminary data.</text>
</comment>
<proteinExistence type="predicted"/>
<organism evidence="2">
    <name type="scientific">bioreactor metagenome</name>
    <dbReference type="NCBI Taxonomy" id="1076179"/>
    <lineage>
        <taxon>unclassified sequences</taxon>
        <taxon>metagenomes</taxon>
        <taxon>ecological metagenomes</taxon>
    </lineage>
</organism>